<feature type="signal peptide" evidence="2">
    <location>
        <begin position="1"/>
        <end position="28"/>
    </location>
</feature>
<proteinExistence type="predicted"/>
<comment type="caution">
    <text evidence="3">The sequence shown here is derived from an EMBL/GenBank/DDBJ whole genome shotgun (WGS) entry which is preliminary data.</text>
</comment>
<dbReference type="PROSITE" id="PS51318">
    <property type="entry name" value="TAT"/>
    <property type="match status" value="1"/>
</dbReference>
<feature type="chain" id="PRO_5045524051" evidence="2">
    <location>
        <begin position="29"/>
        <end position="281"/>
    </location>
</feature>
<dbReference type="EMBL" id="JADDIV010000001">
    <property type="protein sequence ID" value="MBE7366043.1"/>
    <property type="molecule type" value="Genomic_DNA"/>
</dbReference>
<evidence type="ECO:0000256" key="2">
    <source>
        <dbReference type="SAM" id="SignalP"/>
    </source>
</evidence>
<gene>
    <name evidence="3" type="ORF">IM787_00555</name>
</gene>
<evidence type="ECO:0000313" key="3">
    <source>
        <dbReference type="EMBL" id="MBE7366043.1"/>
    </source>
</evidence>
<dbReference type="InterPro" id="IPR005490">
    <property type="entry name" value="LD_TPept_cat_dom"/>
</dbReference>
<organism evidence="3 4">
    <name type="scientific">Ramlibacter pallidus</name>
    <dbReference type="NCBI Taxonomy" id="2780087"/>
    <lineage>
        <taxon>Bacteria</taxon>
        <taxon>Pseudomonadati</taxon>
        <taxon>Pseudomonadota</taxon>
        <taxon>Betaproteobacteria</taxon>
        <taxon>Burkholderiales</taxon>
        <taxon>Comamonadaceae</taxon>
        <taxon>Ramlibacter</taxon>
    </lineage>
</organism>
<evidence type="ECO:0000256" key="1">
    <source>
        <dbReference type="SAM" id="MobiDB-lite"/>
    </source>
</evidence>
<keyword evidence="2" id="KW-0732">Signal</keyword>
<feature type="region of interest" description="Disordered" evidence="1">
    <location>
        <begin position="258"/>
        <end position="281"/>
    </location>
</feature>
<accession>A0ABR9RXR6</accession>
<dbReference type="CDD" id="cd16913">
    <property type="entry name" value="YkuD_like"/>
    <property type="match status" value="1"/>
</dbReference>
<dbReference type="PROSITE" id="PS51257">
    <property type="entry name" value="PROKAR_LIPOPROTEIN"/>
    <property type="match status" value="1"/>
</dbReference>
<dbReference type="Proteomes" id="UP000806285">
    <property type="component" value="Unassembled WGS sequence"/>
</dbReference>
<protein>
    <submittedName>
        <fullName evidence="3">L,D-transpeptidase</fullName>
    </submittedName>
</protein>
<keyword evidence="4" id="KW-1185">Reference proteome</keyword>
<sequence>MNSCAPRRRFLALVAGACLAAACGIASAAPATPADFAALYRSVVDRRLEVPAEEVQRYARLAEDALVRANLFPAGAQYLAVVDRDPQVQALLLLWRSAAGSYQLVGASPVSTGSPGSFDHFETPLGVFDHTVGNPDFRAEGTFNENGIRGYGAKGMRVFDLGWQRVPKGWGDGAVVEMRLQMHATDPDVLEQRLGSPQSKGCIRIPATLNRLLDHHGVLDAEYERAAREGRTMWVLQDDRDVVPDAGRYVVVVDSGRQDRPQWSPAPVLPHRRVAPARPAR</sequence>
<dbReference type="InterPro" id="IPR006311">
    <property type="entry name" value="TAT_signal"/>
</dbReference>
<dbReference type="RefSeq" id="WP_193674683.1">
    <property type="nucleotide sequence ID" value="NZ_JADDIV010000001.1"/>
</dbReference>
<reference evidence="3 4" key="1">
    <citation type="submission" date="2020-10" db="EMBL/GenBank/DDBJ databases">
        <title>Ramlibacter sp. HM2 16S ribosomal RNA gene Genome sequencing and assembly.</title>
        <authorList>
            <person name="Kang M."/>
        </authorList>
    </citation>
    <scope>NUCLEOTIDE SEQUENCE [LARGE SCALE GENOMIC DNA]</scope>
    <source>
        <strain evidence="3 4">HM2</strain>
    </source>
</reference>
<evidence type="ECO:0000313" key="4">
    <source>
        <dbReference type="Proteomes" id="UP000806285"/>
    </source>
</evidence>
<name>A0ABR9RXR6_9BURK</name>
<feature type="compositionally biased region" description="Basic residues" evidence="1">
    <location>
        <begin position="270"/>
        <end position="281"/>
    </location>
</feature>